<dbReference type="AlphaFoldDB" id="A0A5C6U9M2"/>
<protein>
    <recommendedName>
        <fullName evidence="4">DUF2845 domain-containing protein</fullName>
    </recommendedName>
</protein>
<feature type="chain" id="PRO_5022701610" description="DUF2845 domain-containing protein" evidence="1">
    <location>
        <begin position="28"/>
        <end position="94"/>
    </location>
</feature>
<name>A0A5C6U9M2_9SPHN</name>
<accession>A0A5C6U9M2</accession>
<evidence type="ECO:0000313" key="2">
    <source>
        <dbReference type="EMBL" id="TXC69703.1"/>
    </source>
</evidence>
<gene>
    <name evidence="2" type="ORF">FSB78_01030</name>
</gene>
<keyword evidence="3" id="KW-1185">Reference proteome</keyword>
<dbReference type="Proteomes" id="UP000321250">
    <property type="component" value="Unassembled WGS sequence"/>
</dbReference>
<proteinExistence type="predicted"/>
<dbReference type="RefSeq" id="WP_147079207.1">
    <property type="nucleotide sequence ID" value="NZ_VOQR01000001.1"/>
</dbReference>
<keyword evidence="1" id="KW-0732">Signal</keyword>
<organism evidence="2 3">
    <name type="scientific">Sphingomonas ginsenosidivorax</name>
    <dbReference type="NCBI Taxonomy" id="862135"/>
    <lineage>
        <taxon>Bacteria</taxon>
        <taxon>Pseudomonadati</taxon>
        <taxon>Pseudomonadota</taxon>
        <taxon>Alphaproteobacteria</taxon>
        <taxon>Sphingomonadales</taxon>
        <taxon>Sphingomonadaceae</taxon>
        <taxon>Sphingomonas</taxon>
    </lineage>
</organism>
<comment type="caution">
    <text evidence="2">The sequence shown here is derived from an EMBL/GenBank/DDBJ whole genome shotgun (WGS) entry which is preliminary data.</text>
</comment>
<reference evidence="2 3" key="1">
    <citation type="journal article" date="2013" name="Antonie Van Leeuwenhoek">
        <title>Sphingomonas ginsenosidivorax sp. nov., with the ability to transform ginsenosides.</title>
        <authorList>
            <person name="Jin X.F."/>
            <person name="Kim J.K."/>
            <person name="Liu Q.M."/>
            <person name="Kang M.S."/>
            <person name="He D."/>
            <person name="Jin F.X."/>
            <person name="Kim S.C."/>
            <person name="Im W.T."/>
        </authorList>
    </citation>
    <scope>NUCLEOTIDE SEQUENCE [LARGE SCALE GENOMIC DNA]</scope>
    <source>
        <strain evidence="2 3">KHI67</strain>
    </source>
</reference>
<evidence type="ECO:0000256" key="1">
    <source>
        <dbReference type="SAM" id="SignalP"/>
    </source>
</evidence>
<feature type="signal peptide" evidence="1">
    <location>
        <begin position="1"/>
        <end position="27"/>
    </location>
</feature>
<dbReference type="EMBL" id="VOQR01000001">
    <property type="protein sequence ID" value="TXC69703.1"/>
    <property type="molecule type" value="Genomic_DNA"/>
</dbReference>
<evidence type="ECO:0008006" key="4">
    <source>
        <dbReference type="Google" id="ProtNLM"/>
    </source>
</evidence>
<sequence length="94" mass="10021">MKRFTRSPRAAITTGVLACAFGAQAHAAPPCLLGTSAMSARLVCDQDGCVRPQVDAECALTPATVVRVDRSRSPSLTRKRVVRDDVAILLARLD</sequence>
<evidence type="ECO:0000313" key="3">
    <source>
        <dbReference type="Proteomes" id="UP000321250"/>
    </source>
</evidence>